<dbReference type="AlphaFoldDB" id="A0A2Z5JQD0"/>
<evidence type="ECO:0000256" key="3">
    <source>
        <dbReference type="ARBA" id="ARBA00023163"/>
    </source>
</evidence>
<dbReference type="GO" id="GO:0003700">
    <property type="term" value="F:DNA-binding transcription factor activity"/>
    <property type="evidence" value="ECO:0007669"/>
    <property type="project" value="InterPro"/>
</dbReference>
<accession>A0A2Z5JQD0</accession>
<evidence type="ECO:0000313" key="5">
    <source>
        <dbReference type="EMBL" id="AXE75743.1"/>
    </source>
</evidence>
<evidence type="ECO:0000313" key="7">
    <source>
        <dbReference type="Proteomes" id="UP000252698"/>
    </source>
</evidence>
<keyword evidence="2" id="KW-0238">DNA-binding</keyword>
<evidence type="ECO:0000259" key="4">
    <source>
        <dbReference type="PROSITE" id="PS01124"/>
    </source>
</evidence>
<keyword evidence="1" id="KW-0805">Transcription regulation</keyword>
<dbReference type="RefSeq" id="WP_114242412.1">
    <property type="nucleotide sequence ID" value="NZ_CP027306.1"/>
</dbReference>
<dbReference type="InterPro" id="IPR050204">
    <property type="entry name" value="AraC_XylS_family_regulators"/>
</dbReference>
<sequence length="298" mass="32232">MYAQPPPPTRPTCSNAVDLAPTDERTIVDLAGRGLEPLVALGRYRYLRAQEPLPPQRHCSLLVLALPGRGSCTFEVDGRPREVGPGRVLCVPPGRVYLTGTGAQARGELTWLIARRCGDDASALGRAVSLLANPPESLVWDVSKEASADLGRAFGLAAGPSDWLAKARLQHLVSGVVFDLATSMTAARTPDPAHRGVTRTLEWIDTHLSEAVDAAGLAAVSGLSTSHFYEAFREATGTSPKDYLLRRKTDRARVWLESDPSVTVTEVAHALGFSSSQYFATVFRRYQHCAPSACRRSR</sequence>
<dbReference type="Pfam" id="PF12833">
    <property type="entry name" value="HTH_18"/>
    <property type="match status" value="1"/>
</dbReference>
<evidence type="ECO:0000256" key="2">
    <source>
        <dbReference type="ARBA" id="ARBA00023125"/>
    </source>
</evidence>
<name>A0A2Z5JQD0_STRAR</name>
<keyword evidence="3" id="KW-0804">Transcription</keyword>
<feature type="domain" description="HTH araC/xylS-type" evidence="4">
    <location>
        <begin position="198"/>
        <end position="297"/>
    </location>
</feature>
<protein>
    <recommendedName>
        <fullName evidence="4">HTH araC/xylS-type domain-containing protein</fullName>
    </recommendedName>
</protein>
<dbReference type="Proteomes" id="UP000252698">
    <property type="component" value="Chromosome"/>
</dbReference>
<dbReference type="KEGG" id="sata:C5746_42615"/>
<gene>
    <name evidence="5" type="ORF">C5746_00625</name>
    <name evidence="6" type="ORF">C5746_42615</name>
</gene>
<dbReference type="GO" id="GO:0043565">
    <property type="term" value="F:sequence-specific DNA binding"/>
    <property type="evidence" value="ECO:0007669"/>
    <property type="project" value="InterPro"/>
</dbReference>
<dbReference type="InterPro" id="IPR009057">
    <property type="entry name" value="Homeodomain-like_sf"/>
</dbReference>
<dbReference type="Gene3D" id="1.10.10.60">
    <property type="entry name" value="Homeodomain-like"/>
    <property type="match status" value="1"/>
</dbReference>
<dbReference type="PANTHER" id="PTHR46796:SF6">
    <property type="entry name" value="ARAC SUBFAMILY"/>
    <property type="match status" value="1"/>
</dbReference>
<dbReference type="SMART" id="SM00342">
    <property type="entry name" value="HTH_ARAC"/>
    <property type="match status" value="1"/>
</dbReference>
<dbReference type="InterPro" id="IPR018060">
    <property type="entry name" value="HTH_AraC"/>
</dbReference>
<dbReference type="GeneID" id="95524877"/>
<reference evidence="6 7" key="1">
    <citation type="journal article" date="2018" name="Front. Microbiol.">
        <title>Genome Sequencing of Streptomyces atratus SCSIOZH16 and Activation Production of Nocardamine via Metabolic Engineering.</title>
        <authorList>
            <person name="Li Y."/>
            <person name="Zhang C."/>
            <person name="Liu C."/>
            <person name="Ju J."/>
            <person name="Ma J."/>
        </authorList>
    </citation>
    <scope>NUCLEOTIDE SEQUENCE [LARGE SCALE GENOMIC DNA]</scope>
    <source>
        <strain evidence="6 7">SCSIO_ZH16</strain>
    </source>
</reference>
<dbReference type="EMBL" id="CP027306">
    <property type="protein sequence ID" value="AXE82424.1"/>
    <property type="molecule type" value="Genomic_DNA"/>
</dbReference>
<evidence type="ECO:0000256" key="1">
    <source>
        <dbReference type="ARBA" id="ARBA00023015"/>
    </source>
</evidence>
<organism evidence="6 7">
    <name type="scientific">Streptomyces atratus</name>
    <dbReference type="NCBI Taxonomy" id="1893"/>
    <lineage>
        <taxon>Bacteria</taxon>
        <taxon>Bacillati</taxon>
        <taxon>Actinomycetota</taxon>
        <taxon>Actinomycetes</taxon>
        <taxon>Kitasatosporales</taxon>
        <taxon>Streptomycetaceae</taxon>
        <taxon>Streptomyces</taxon>
    </lineage>
</organism>
<dbReference type="PROSITE" id="PS01124">
    <property type="entry name" value="HTH_ARAC_FAMILY_2"/>
    <property type="match status" value="1"/>
</dbReference>
<dbReference type="SUPFAM" id="SSF46689">
    <property type="entry name" value="Homeodomain-like"/>
    <property type="match status" value="2"/>
</dbReference>
<dbReference type="KEGG" id="sata:C5746_00625"/>
<proteinExistence type="predicted"/>
<evidence type="ECO:0000313" key="6">
    <source>
        <dbReference type="EMBL" id="AXE82424.1"/>
    </source>
</evidence>
<dbReference type="PANTHER" id="PTHR46796">
    <property type="entry name" value="HTH-TYPE TRANSCRIPTIONAL ACTIVATOR RHAS-RELATED"/>
    <property type="match status" value="1"/>
</dbReference>
<dbReference type="EMBL" id="CP027306">
    <property type="protein sequence ID" value="AXE75743.1"/>
    <property type="molecule type" value="Genomic_DNA"/>
</dbReference>